<keyword evidence="1" id="KW-0472">Membrane</keyword>
<feature type="transmembrane region" description="Helical" evidence="1">
    <location>
        <begin position="6"/>
        <end position="23"/>
    </location>
</feature>
<evidence type="ECO:0000313" key="3">
    <source>
        <dbReference type="EMBL" id="GAC21980.1"/>
    </source>
</evidence>
<dbReference type="Proteomes" id="UP000006327">
    <property type="component" value="Unassembled WGS sequence"/>
</dbReference>
<gene>
    <name evidence="3" type="ORF">GARC_5045</name>
</gene>
<keyword evidence="4" id="KW-1185">Reference proteome</keyword>
<evidence type="ECO:0000313" key="4">
    <source>
        <dbReference type="Proteomes" id="UP000006327"/>
    </source>
</evidence>
<dbReference type="PANTHER" id="PTHR30336:SF4">
    <property type="entry name" value="ENVELOPE BIOGENESIS FACTOR ELYC"/>
    <property type="match status" value="1"/>
</dbReference>
<dbReference type="RefSeq" id="WP_007625512.1">
    <property type="nucleotide sequence ID" value="NZ_BAEO01000066.1"/>
</dbReference>
<dbReference type="OrthoDB" id="9809813at2"/>
<dbReference type="GO" id="GO:0005886">
    <property type="term" value="C:plasma membrane"/>
    <property type="evidence" value="ECO:0007669"/>
    <property type="project" value="TreeGrafter"/>
</dbReference>
<sequence>MLASIATTFTSPLVHSLTLFAIFKILSHTKFKPTLFSYLSVIPLIWLLICSMPYPSVLLIKHLEDKYPVIPLESAEWRKTDAIVVLACNYKEDDNLPFVSRWPNCSLQRNLHAALMYSEHPMPIYLAGDILGKEDKYSQASHNKAFFVKMGVKNTDIFIIPKGVNTETEVNALASLLKDKHISLVTSASHLPRAVAYFEEKNIQVLPIPVEHLNRINVSPVVGLPNATSLYRSERAIHEYLGLIYQKYIH</sequence>
<dbReference type="InterPro" id="IPR003848">
    <property type="entry name" value="DUF218"/>
</dbReference>
<dbReference type="eggNOG" id="COG1434">
    <property type="taxonomic scope" value="Bacteria"/>
</dbReference>
<comment type="caution">
    <text evidence="3">The sequence shown here is derived from an EMBL/GenBank/DDBJ whole genome shotgun (WGS) entry which is preliminary data.</text>
</comment>
<accession>K6ZEZ4</accession>
<dbReference type="InterPro" id="IPR051599">
    <property type="entry name" value="Cell_Envelope_Assoc"/>
</dbReference>
<name>K6ZEZ4_9ALTE</name>
<feature type="transmembrane region" description="Helical" evidence="1">
    <location>
        <begin position="35"/>
        <end position="54"/>
    </location>
</feature>
<reference evidence="3 4" key="1">
    <citation type="journal article" date="2017" name="Antonie Van Leeuwenhoek">
        <title>Rhizobium rhizosphaerae sp. nov., a novel species isolated from rice rhizosphere.</title>
        <authorList>
            <person name="Zhao J.J."/>
            <person name="Zhang J."/>
            <person name="Zhang R.J."/>
            <person name="Zhang C.W."/>
            <person name="Yin H.Q."/>
            <person name="Zhang X.X."/>
        </authorList>
    </citation>
    <scope>NUCLEOTIDE SEQUENCE [LARGE SCALE GENOMIC DNA]</scope>
    <source>
        <strain evidence="3 4">BSs20135</strain>
    </source>
</reference>
<keyword evidence="1" id="KW-1133">Transmembrane helix</keyword>
<evidence type="ECO:0000259" key="2">
    <source>
        <dbReference type="Pfam" id="PF02698"/>
    </source>
</evidence>
<dbReference type="AlphaFoldDB" id="K6ZEZ4"/>
<dbReference type="PANTHER" id="PTHR30336">
    <property type="entry name" value="INNER MEMBRANE PROTEIN, PROBABLE PERMEASE"/>
    <property type="match status" value="1"/>
</dbReference>
<organism evidence="3 4">
    <name type="scientific">Paraglaciecola arctica BSs20135</name>
    <dbReference type="NCBI Taxonomy" id="493475"/>
    <lineage>
        <taxon>Bacteria</taxon>
        <taxon>Pseudomonadati</taxon>
        <taxon>Pseudomonadota</taxon>
        <taxon>Gammaproteobacteria</taxon>
        <taxon>Alteromonadales</taxon>
        <taxon>Alteromonadaceae</taxon>
        <taxon>Paraglaciecola</taxon>
    </lineage>
</organism>
<feature type="domain" description="DUF218" evidence="2">
    <location>
        <begin position="81"/>
        <end position="242"/>
    </location>
</feature>
<evidence type="ECO:0000256" key="1">
    <source>
        <dbReference type="SAM" id="Phobius"/>
    </source>
</evidence>
<dbReference type="CDD" id="cd06259">
    <property type="entry name" value="YdcF-like"/>
    <property type="match status" value="1"/>
</dbReference>
<dbReference type="Pfam" id="PF02698">
    <property type="entry name" value="DUF218"/>
    <property type="match status" value="1"/>
</dbReference>
<dbReference type="GO" id="GO:0043164">
    <property type="term" value="P:Gram-negative-bacterium-type cell wall biogenesis"/>
    <property type="evidence" value="ECO:0007669"/>
    <property type="project" value="TreeGrafter"/>
</dbReference>
<dbReference type="STRING" id="493475.GARC_5045"/>
<proteinExistence type="predicted"/>
<keyword evidence="1" id="KW-0812">Transmembrane</keyword>
<protein>
    <recommendedName>
        <fullName evidence="2">DUF218 domain-containing protein</fullName>
    </recommendedName>
</protein>
<dbReference type="EMBL" id="BAEO01000066">
    <property type="protein sequence ID" value="GAC21980.1"/>
    <property type="molecule type" value="Genomic_DNA"/>
</dbReference>
<dbReference type="GO" id="GO:0000270">
    <property type="term" value="P:peptidoglycan metabolic process"/>
    <property type="evidence" value="ECO:0007669"/>
    <property type="project" value="TreeGrafter"/>
</dbReference>